<feature type="compositionally biased region" description="Polar residues" evidence="1">
    <location>
        <begin position="229"/>
        <end position="239"/>
    </location>
</feature>
<evidence type="ECO:0000256" key="1">
    <source>
        <dbReference type="SAM" id="MobiDB-lite"/>
    </source>
</evidence>
<evidence type="ECO:0000313" key="2">
    <source>
        <dbReference type="EMBL" id="RAL66463.1"/>
    </source>
</evidence>
<dbReference type="EMBL" id="QKRW01000006">
    <property type="protein sequence ID" value="RAL66463.1"/>
    <property type="molecule type" value="Genomic_DNA"/>
</dbReference>
<comment type="caution">
    <text evidence="2">The sequence shown here is derived from an EMBL/GenBank/DDBJ whole genome shotgun (WGS) entry which is preliminary data.</text>
</comment>
<gene>
    <name evidence="2" type="ORF">DID88_006153</name>
</gene>
<evidence type="ECO:0000313" key="3">
    <source>
        <dbReference type="Proteomes" id="UP000249056"/>
    </source>
</evidence>
<proteinExistence type="predicted"/>
<organism evidence="2 3">
    <name type="scientific">Monilinia fructigena</name>
    <dbReference type="NCBI Taxonomy" id="38457"/>
    <lineage>
        <taxon>Eukaryota</taxon>
        <taxon>Fungi</taxon>
        <taxon>Dikarya</taxon>
        <taxon>Ascomycota</taxon>
        <taxon>Pezizomycotina</taxon>
        <taxon>Leotiomycetes</taxon>
        <taxon>Helotiales</taxon>
        <taxon>Sclerotiniaceae</taxon>
        <taxon>Monilinia</taxon>
    </lineage>
</organism>
<protein>
    <submittedName>
        <fullName evidence="2">Uncharacterized protein</fullName>
    </submittedName>
</protein>
<feature type="compositionally biased region" description="Low complexity" evidence="1">
    <location>
        <begin position="140"/>
        <end position="149"/>
    </location>
</feature>
<feature type="region of interest" description="Disordered" evidence="1">
    <location>
        <begin position="128"/>
        <end position="160"/>
    </location>
</feature>
<accession>A0A395J4A1</accession>
<reference evidence="2 3" key="1">
    <citation type="submission" date="2018-06" db="EMBL/GenBank/DDBJ databases">
        <title>Genome Sequence of the Brown Rot Fungal Pathogen Monilinia fructigena.</title>
        <authorList>
            <person name="Landi L."/>
            <person name="De Miccolis Angelini R.M."/>
            <person name="Pollastro S."/>
            <person name="Abate D."/>
            <person name="Faretra F."/>
            <person name="Romanazzi G."/>
        </authorList>
    </citation>
    <scope>NUCLEOTIDE SEQUENCE [LARGE SCALE GENOMIC DNA]</scope>
    <source>
        <strain evidence="2 3">Mfrg269</strain>
    </source>
</reference>
<feature type="compositionally biased region" description="Low complexity" evidence="1">
    <location>
        <begin position="210"/>
        <end position="228"/>
    </location>
</feature>
<feature type="region of interest" description="Disordered" evidence="1">
    <location>
        <begin position="210"/>
        <end position="254"/>
    </location>
</feature>
<dbReference type="OrthoDB" id="3554815at2759"/>
<keyword evidence="3" id="KW-1185">Reference proteome</keyword>
<sequence>MFAKSAGGDPVVLDDWCHEEESKACASFPTTISEICSTNNVKTAGQRPKHDYLPPSTWNNRHRISRLGIAPAPRAQSLQADQPPARTPTCLIPEGIKRRSQSLHQDCIVAPLAPLAPHKSLELKIPEKASTSTQPQATDSTPSSAISAHSESHIPEPSPLEQRFSPVAFAQIPSHFDLRHGPTPSRFAFLQKNSGLKNVNDVRLWTKFRASSTTSRPTASRTRASTTRDPTNPRLSTTGPRPEVPLRSCISTNS</sequence>
<dbReference type="Proteomes" id="UP000249056">
    <property type="component" value="Unassembled WGS sequence"/>
</dbReference>
<dbReference type="AlphaFoldDB" id="A0A395J4A1"/>
<feature type="compositionally biased region" description="Polar residues" evidence="1">
    <location>
        <begin position="129"/>
        <end position="139"/>
    </location>
</feature>
<name>A0A395J4A1_9HELO</name>